<dbReference type="InterPro" id="IPR051986">
    <property type="entry name" value="Innate_Immune_Apopt_Reg"/>
</dbReference>
<feature type="region of interest" description="Disordered" evidence="4">
    <location>
        <begin position="137"/>
        <end position="159"/>
    </location>
</feature>
<evidence type="ECO:0000256" key="3">
    <source>
        <dbReference type="ARBA" id="ARBA00022833"/>
    </source>
</evidence>
<keyword evidence="1" id="KW-0479">Metal-binding</keyword>
<name>A0AAU9KFW5_9CILI</name>
<evidence type="ECO:0000259" key="5">
    <source>
        <dbReference type="Pfam" id="PF21366"/>
    </source>
</evidence>
<comment type="caution">
    <text evidence="6">The sequence shown here is derived from an EMBL/GenBank/DDBJ whole genome shotgun (WGS) entry which is preliminary data.</text>
</comment>
<proteinExistence type="predicted"/>
<evidence type="ECO:0000313" key="6">
    <source>
        <dbReference type="EMBL" id="CAG9335659.1"/>
    </source>
</evidence>
<dbReference type="EMBL" id="CAJZBQ010000062">
    <property type="protein sequence ID" value="CAG9335659.1"/>
    <property type="molecule type" value="Genomic_DNA"/>
</dbReference>
<dbReference type="SUPFAM" id="SSF49599">
    <property type="entry name" value="TRAF domain-like"/>
    <property type="match status" value="1"/>
</dbReference>
<evidence type="ECO:0000256" key="4">
    <source>
        <dbReference type="SAM" id="MobiDB-lite"/>
    </source>
</evidence>
<evidence type="ECO:0000313" key="7">
    <source>
        <dbReference type="Proteomes" id="UP001162131"/>
    </source>
</evidence>
<feature type="compositionally biased region" description="Basic residues" evidence="4">
    <location>
        <begin position="149"/>
        <end position="159"/>
    </location>
</feature>
<gene>
    <name evidence="6" type="ORF">BSTOLATCC_MIC64124</name>
</gene>
<dbReference type="Gene3D" id="3.30.40.10">
    <property type="entry name" value="Zinc/RING finger domain, C3HC4 (zinc finger)"/>
    <property type="match status" value="2"/>
</dbReference>
<organism evidence="6 7">
    <name type="scientific">Blepharisma stoltei</name>
    <dbReference type="NCBI Taxonomy" id="1481888"/>
    <lineage>
        <taxon>Eukaryota</taxon>
        <taxon>Sar</taxon>
        <taxon>Alveolata</taxon>
        <taxon>Ciliophora</taxon>
        <taxon>Postciliodesmatophora</taxon>
        <taxon>Heterotrichea</taxon>
        <taxon>Heterotrichida</taxon>
        <taxon>Blepharismidae</taxon>
        <taxon>Blepharisma</taxon>
    </lineage>
</organism>
<dbReference type="GO" id="GO:0008270">
    <property type="term" value="F:zinc ion binding"/>
    <property type="evidence" value="ECO:0007669"/>
    <property type="project" value="UniProtKB-KW"/>
</dbReference>
<dbReference type="InterPro" id="IPR049439">
    <property type="entry name" value="TRAFD1-XIAF1_Znf"/>
</dbReference>
<keyword evidence="2" id="KW-0863">Zinc-finger</keyword>
<keyword evidence="7" id="KW-1185">Reference proteome</keyword>
<protein>
    <recommendedName>
        <fullName evidence="5">TRAFD1/XAF1 zinc finger domain-containing protein</fullName>
    </recommendedName>
</protein>
<dbReference type="GO" id="GO:0005739">
    <property type="term" value="C:mitochondrion"/>
    <property type="evidence" value="ECO:0007669"/>
    <property type="project" value="TreeGrafter"/>
</dbReference>
<sequence length="159" mass="18670">MDKKCPSCNKDISSDIFELHQVHCERFLTKCDECKEMIPKANLENHKKELHAKLKCSYCQKQFEEKEIGIHKAICENRPRPCLFCGAVMELNELIKHEEDCGNRTDECEACGKYVTIKNMPQHLVECFEEIENRAPSVRKRKMSEEKKPNKKRLRKNKG</sequence>
<evidence type="ECO:0000256" key="1">
    <source>
        <dbReference type="ARBA" id="ARBA00022723"/>
    </source>
</evidence>
<dbReference type="Proteomes" id="UP001162131">
    <property type="component" value="Unassembled WGS sequence"/>
</dbReference>
<dbReference type="PANTHER" id="PTHR16295">
    <property type="entry name" value="TRAF-TYPE ZINC FINGER PROTEIN-RELATED"/>
    <property type="match status" value="1"/>
</dbReference>
<dbReference type="InterPro" id="IPR013083">
    <property type="entry name" value="Znf_RING/FYVE/PHD"/>
</dbReference>
<reference evidence="6" key="1">
    <citation type="submission" date="2021-09" db="EMBL/GenBank/DDBJ databases">
        <authorList>
            <consortium name="AG Swart"/>
            <person name="Singh M."/>
            <person name="Singh A."/>
            <person name="Seah K."/>
            <person name="Emmerich C."/>
        </authorList>
    </citation>
    <scope>NUCLEOTIDE SEQUENCE</scope>
    <source>
        <strain evidence="6">ATCC30299</strain>
    </source>
</reference>
<keyword evidence="3" id="KW-0862">Zinc</keyword>
<evidence type="ECO:0000256" key="2">
    <source>
        <dbReference type="ARBA" id="ARBA00022771"/>
    </source>
</evidence>
<feature type="domain" description="TRAFD1/XAF1 zinc finger" evidence="5">
    <location>
        <begin position="91"/>
        <end position="127"/>
    </location>
</feature>
<dbReference type="AlphaFoldDB" id="A0AAU9KFW5"/>
<dbReference type="PANTHER" id="PTHR16295:SF10">
    <property type="entry name" value="EXPRESSED PROTEIN"/>
    <property type="match status" value="1"/>
</dbReference>
<dbReference type="Pfam" id="PF21366">
    <property type="entry name" value="TRAFD1-XIAF1_ZnF"/>
    <property type="match status" value="1"/>
</dbReference>
<accession>A0AAU9KFW5</accession>